<evidence type="ECO:0000313" key="1">
    <source>
        <dbReference type="EMBL" id="API57893.1"/>
    </source>
</evidence>
<proteinExistence type="predicted"/>
<evidence type="ECO:0000313" key="2">
    <source>
        <dbReference type="Proteomes" id="UP000182063"/>
    </source>
</evidence>
<name>A0A1L3ZQK5_9SPHN</name>
<gene>
    <name evidence="1" type="ORF">BSL82_00085</name>
</gene>
<dbReference type="InterPro" id="IPR025534">
    <property type="entry name" value="DUF4420"/>
</dbReference>
<dbReference type="Pfam" id="PF14390">
    <property type="entry name" value="DUF4420"/>
    <property type="match status" value="1"/>
</dbReference>
<dbReference type="AlphaFoldDB" id="A0A1L3ZQK5"/>
<organism evidence="1 2">
    <name type="scientific">Tardibacter chloracetimidivorans</name>
    <dbReference type="NCBI Taxonomy" id="1921510"/>
    <lineage>
        <taxon>Bacteria</taxon>
        <taxon>Pseudomonadati</taxon>
        <taxon>Pseudomonadota</taxon>
        <taxon>Alphaproteobacteria</taxon>
        <taxon>Sphingomonadales</taxon>
        <taxon>Sphingomonadaceae</taxon>
        <taxon>Tardibacter</taxon>
    </lineage>
</organism>
<dbReference type="RefSeq" id="WP_072595469.1">
    <property type="nucleotide sequence ID" value="NZ_CP018221.1"/>
</dbReference>
<evidence type="ECO:0008006" key="3">
    <source>
        <dbReference type="Google" id="ProtNLM"/>
    </source>
</evidence>
<dbReference type="EMBL" id="CP018221">
    <property type="protein sequence ID" value="API57893.1"/>
    <property type="molecule type" value="Genomic_DNA"/>
</dbReference>
<dbReference type="OrthoDB" id="7375322at2"/>
<accession>A0A1L3ZQK5</accession>
<reference evidence="2" key="1">
    <citation type="submission" date="2016-11" db="EMBL/GenBank/DDBJ databases">
        <title>Complete Genome Sequence of alachlor-degrading Sphingomonas sp. strain JJ-A5.</title>
        <authorList>
            <person name="Lee H."/>
            <person name="Ka J.-O."/>
        </authorList>
    </citation>
    <scope>NUCLEOTIDE SEQUENCE [LARGE SCALE GENOMIC DNA]</scope>
    <source>
        <strain evidence="2">JJ-A5</strain>
    </source>
</reference>
<protein>
    <recommendedName>
        <fullName evidence="3">PD-(D/E)XK motif protein</fullName>
    </recommendedName>
</protein>
<dbReference type="Proteomes" id="UP000182063">
    <property type="component" value="Chromosome"/>
</dbReference>
<dbReference type="STRING" id="1921510.BSL82_00085"/>
<dbReference type="KEGG" id="sphj:BSL82_00085"/>
<sequence>MTPQQLASLWQDLGGAARSASGMNRRRLDADAAVDVYACVFWPRGRPGLLVEGAVQVAGLADRTPRCRGVRVMHDVIAADGRPDRTVLVVMLDDDRLREIFAVLSADLVNAVTAELTVSEGLRRCIDRLCMWQGLFERIAPEGLSPERQRGLLGELLALEGLFLAAIEPLRAVSSWFGSDSAHQDFVHMGVAVEVKTTLAKRHARIMIANEKQLDERPYSRLILAVIKLDERAENGVTLPQQIARIRTALLTDPLAAKTFDDRLLLADYLDVHSPLYETRYHAQTPLLFSVEGNFPRLTEANLPAGVGDIRYSIIADDLNAYALEPAEVTALIEGQA</sequence>
<keyword evidence="2" id="KW-1185">Reference proteome</keyword>